<dbReference type="GO" id="GO:0042802">
    <property type="term" value="F:identical protein binding"/>
    <property type="evidence" value="ECO:0007669"/>
    <property type="project" value="TreeGrafter"/>
</dbReference>
<name>A0A3D9UGK1_9GAMM</name>
<keyword evidence="4 5" id="KW-0663">Pyridoxal phosphate</keyword>
<dbReference type="Gene3D" id="3.90.1150.10">
    <property type="entry name" value="Aspartate Aminotransferase, domain 1"/>
    <property type="match status" value="1"/>
</dbReference>
<dbReference type="FunFam" id="3.40.640.10:FF:000004">
    <property type="entry name" value="Acetylornithine aminotransferase"/>
    <property type="match status" value="1"/>
</dbReference>
<dbReference type="InterPro" id="IPR050103">
    <property type="entry name" value="Class-III_PLP-dep_AT"/>
</dbReference>
<dbReference type="Proteomes" id="UP000256294">
    <property type="component" value="Unassembled WGS sequence"/>
</dbReference>
<dbReference type="InterPro" id="IPR015422">
    <property type="entry name" value="PyrdxlP-dep_Trfase_small"/>
</dbReference>
<dbReference type="EMBL" id="QTUB01000001">
    <property type="protein sequence ID" value="REF28598.1"/>
    <property type="molecule type" value="Genomic_DNA"/>
</dbReference>
<protein>
    <submittedName>
        <fullName evidence="6">Acetylornithine aminotransferase</fullName>
    </submittedName>
</protein>
<dbReference type="CDD" id="cd00610">
    <property type="entry name" value="OAT_like"/>
    <property type="match status" value="1"/>
</dbReference>
<evidence type="ECO:0000256" key="1">
    <source>
        <dbReference type="ARBA" id="ARBA00001933"/>
    </source>
</evidence>
<dbReference type="InterPro" id="IPR015424">
    <property type="entry name" value="PyrdxlP-dep_Trfase"/>
</dbReference>
<evidence type="ECO:0000313" key="6">
    <source>
        <dbReference type="EMBL" id="REF28598.1"/>
    </source>
</evidence>
<sequence>MTTKTFERNQLIEICERHWVPSAAKLYHLADTQVEDRASGCEVFDTNDRRYIDFACSYGVFVVGHSHPKVRKAFIEQIDKSAWSVEGQPNVPQRKLSEKLCNIAPGNWGKVSYMLSGAEAVEQSLRYVLKAYTNRKRIVIVEGAYHGKTLAAMSLLGQSQHEKSFGKLSYQVVKVPYGDVAAMRNAIGDGACAVYLEPILGGAHLKMPPLGYLEDVRQLCTQTNTILVADEIQTAFGRCGKMFAVEYGNITPDILILSKGLTGGFTSFACVMYASEILNKHQPSDSFFSSTGGHPLGCATALAAIEVIEQQNLVATSCIKGNRLRYGLMKLAVKYPDIIQDVPGVGLMTGLRLRGAKYETLLSKALSSKGVHAGHSMNEKAISPVLRFYPPLIVSDEIIDEVLQFTSEALEEISQLSKLKVLAVSLFTKNMYKLPLPLIKRS</sequence>
<dbReference type="GO" id="GO:0030170">
    <property type="term" value="F:pyridoxal phosphate binding"/>
    <property type="evidence" value="ECO:0007669"/>
    <property type="project" value="InterPro"/>
</dbReference>
<keyword evidence="7" id="KW-1185">Reference proteome</keyword>
<keyword evidence="3 6" id="KW-0808">Transferase</keyword>
<dbReference type="PIRSF" id="PIRSF000521">
    <property type="entry name" value="Transaminase_4ab_Lys_Orn"/>
    <property type="match status" value="1"/>
</dbReference>
<comment type="similarity">
    <text evidence="5">Belongs to the class-III pyridoxal-phosphate-dependent aminotransferase family.</text>
</comment>
<proteinExistence type="inferred from homology"/>
<dbReference type="RefSeq" id="WP_115827238.1">
    <property type="nucleotide sequence ID" value="NZ_QTUB01000001.1"/>
</dbReference>
<evidence type="ECO:0000256" key="3">
    <source>
        <dbReference type="ARBA" id="ARBA00022679"/>
    </source>
</evidence>
<dbReference type="SUPFAM" id="SSF53383">
    <property type="entry name" value="PLP-dependent transferases"/>
    <property type="match status" value="1"/>
</dbReference>
<dbReference type="PANTHER" id="PTHR11986:SF79">
    <property type="entry name" value="ACETYLORNITHINE AMINOTRANSFERASE, MITOCHONDRIAL"/>
    <property type="match status" value="1"/>
</dbReference>
<evidence type="ECO:0000313" key="7">
    <source>
        <dbReference type="Proteomes" id="UP000256294"/>
    </source>
</evidence>
<accession>A0A3D9UGK1</accession>
<dbReference type="InterPro" id="IPR049704">
    <property type="entry name" value="Aminotrans_3_PPA_site"/>
</dbReference>
<dbReference type="AlphaFoldDB" id="A0A3D9UGK1"/>
<organism evidence="6 7">
    <name type="scientific">Xenorhabdus cabanillasii</name>
    <dbReference type="NCBI Taxonomy" id="351673"/>
    <lineage>
        <taxon>Bacteria</taxon>
        <taxon>Pseudomonadati</taxon>
        <taxon>Pseudomonadota</taxon>
        <taxon>Gammaproteobacteria</taxon>
        <taxon>Enterobacterales</taxon>
        <taxon>Morganellaceae</taxon>
        <taxon>Xenorhabdus</taxon>
    </lineage>
</organism>
<dbReference type="PANTHER" id="PTHR11986">
    <property type="entry name" value="AMINOTRANSFERASE CLASS III"/>
    <property type="match status" value="1"/>
</dbReference>
<evidence type="ECO:0000256" key="2">
    <source>
        <dbReference type="ARBA" id="ARBA00022576"/>
    </source>
</evidence>
<dbReference type="Pfam" id="PF00202">
    <property type="entry name" value="Aminotran_3"/>
    <property type="match status" value="1"/>
</dbReference>
<dbReference type="InterPro" id="IPR015421">
    <property type="entry name" value="PyrdxlP-dep_Trfase_major"/>
</dbReference>
<evidence type="ECO:0000256" key="4">
    <source>
        <dbReference type="ARBA" id="ARBA00022898"/>
    </source>
</evidence>
<dbReference type="PROSITE" id="PS00600">
    <property type="entry name" value="AA_TRANSFER_CLASS_3"/>
    <property type="match status" value="1"/>
</dbReference>
<reference evidence="6 7" key="1">
    <citation type="submission" date="2018-08" db="EMBL/GenBank/DDBJ databases">
        <title>Genomic Encyclopedia of Archaeal and Bacterial Type Strains, Phase II (KMG-II): from individual species to whole genera.</title>
        <authorList>
            <person name="Goeker M."/>
        </authorList>
    </citation>
    <scope>NUCLEOTIDE SEQUENCE [LARGE SCALE GENOMIC DNA]</scope>
    <source>
        <strain evidence="6 7">DSM 17905</strain>
    </source>
</reference>
<gene>
    <name evidence="6" type="ORF">BDD26_3534</name>
</gene>
<dbReference type="InterPro" id="IPR005814">
    <property type="entry name" value="Aminotrans_3"/>
</dbReference>
<keyword evidence="2 6" id="KW-0032">Aminotransferase</keyword>
<comment type="cofactor">
    <cofactor evidence="1">
        <name>pyridoxal 5'-phosphate</name>
        <dbReference type="ChEBI" id="CHEBI:597326"/>
    </cofactor>
</comment>
<comment type="caution">
    <text evidence="6">The sequence shown here is derived from an EMBL/GenBank/DDBJ whole genome shotgun (WGS) entry which is preliminary data.</text>
</comment>
<evidence type="ECO:0000256" key="5">
    <source>
        <dbReference type="RuleBase" id="RU003560"/>
    </source>
</evidence>
<dbReference type="GO" id="GO:0008483">
    <property type="term" value="F:transaminase activity"/>
    <property type="evidence" value="ECO:0007669"/>
    <property type="project" value="UniProtKB-KW"/>
</dbReference>
<dbReference type="Gene3D" id="3.40.640.10">
    <property type="entry name" value="Type I PLP-dependent aspartate aminotransferase-like (Major domain)"/>
    <property type="match status" value="1"/>
</dbReference>